<dbReference type="InterPro" id="IPR043502">
    <property type="entry name" value="DNA/RNA_pol_sf"/>
</dbReference>
<dbReference type="AlphaFoldDB" id="A0AAE1W717"/>
<accession>A0AAE1W717</accession>
<evidence type="ECO:0000256" key="1">
    <source>
        <dbReference type="SAM" id="MobiDB-lite"/>
    </source>
</evidence>
<protein>
    <submittedName>
        <fullName evidence="2">Uncharacterized protein</fullName>
    </submittedName>
</protein>
<keyword evidence="3" id="KW-1185">Reference proteome</keyword>
<evidence type="ECO:0000313" key="2">
    <source>
        <dbReference type="EMBL" id="KAK4387912.1"/>
    </source>
</evidence>
<comment type="caution">
    <text evidence="2">The sequence shown here is derived from an EMBL/GenBank/DDBJ whole genome shotgun (WGS) entry which is preliminary data.</text>
</comment>
<feature type="region of interest" description="Disordered" evidence="1">
    <location>
        <begin position="1"/>
        <end position="23"/>
    </location>
</feature>
<reference evidence="2" key="1">
    <citation type="submission" date="2020-06" db="EMBL/GenBank/DDBJ databases">
        <authorList>
            <person name="Li T."/>
            <person name="Hu X."/>
            <person name="Zhang T."/>
            <person name="Song X."/>
            <person name="Zhang H."/>
            <person name="Dai N."/>
            <person name="Sheng W."/>
            <person name="Hou X."/>
            <person name="Wei L."/>
        </authorList>
    </citation>
    <scope>NUCLEOTIDE SEQUENCE</scope>
    <source>
        <strain evidence="2">K16</strain>
        <tissue evidence="2">Leaf</tissue>
    </source>
</reference>
<dbReference type="InterPro" id="IPR043128">
    <property type="entry name" value="Rev_trsase/Diguanyl_cyclase"/>
</dbReference>
<dbReference type="SUPFAM" id="SSF56672">
    <property type="entry name" value="DNA/RNA polymerases"/>
    <property type="match status" value="1"/>
</dbReference>
<feature type="compositionally biased region" description="Polar residues" evidence="1">
    <location>
        <begin position="1"/>
        <end position="12"/>
    </location>
</feature>
<reference evidence="2" key="2">
    <citation type="journal article" date="2024" name="Plant">
        <title>Genomic evolution and insights into agronomic trait innovations of Sesamum species.</title>
        <authorList>
            <person name="Miao H."/>
            <person name="Wang L."/>
            <person name="Qu L."/>
            <person name="Liu H."/>
            <person name="Sun Y."/>
            <person name="Le M."/>
            <person name="Wang Q."/>
            <person name="Wei S."/>
            <person name="Zheng Y."/>
            <person name="Lin W."/>
            <person name="Duan Y."/>
            <person name="Cao H."/>
            <person name="Xiong S."/>
            <person name="Wang X."/>
            <person name="Wei L."/>
            <person name="Li C."/>
            <person name="Ma Q."/>
            <person name="Ju M."/>
            <person name="Zhao R."/>
            <person name="Li G."/>
            <person name="Mu C."/>
            <person name="Tian Q."/>
            <person name="Mei H."/>
            <person name="Zhang T."/>
            <person name="Gao T."/>
            <person name="Zhang H."/>
        </authorList>
    </citation>
    <scope>NUCLEOTIDE SEQUENCE</scope>
    <source>
        <strain evidence="2">K16</strain>
    </source>
</reference>
<dbReference type="Gene3D" id="3.30.70.270">
    <property type="match status" value="1"/>
</dbReference>
<evidence type="ECO:0000313" key="3">
    <source>
        <dbReference type="Proteomes" id="UP001289374"/>
    </source>
</evidence>
<proteinExistence type="predicted"/>
<organism evidence="2 3">
    <name type="scientific">Sesamum angolense</name>
    <dbReference type="NCBI Taxonomy" id="2727404"/>
    <lineage>
        <taxon>Eukaryota</taxon>
        <taxon>Viridiplantae</taxon>
        <taxon>Streptophyta</taxon>
        <taxon>Embryophyta</taxon>
        <taxon>Tracheophyta</taxon>
        <taxon>Spermatophyta</taxon>
        <taxon>Magnoliopsida</taxon>
        <taxon>eudicotyledons</taxon>
        <taxon>Gunneridae</taxon>
        <taxon>Pentapetalae</taxon>
        <taxon>asterids</taxon>
        <taxon>lamiids</taxon>
        <taxon>Lamiales</taxon>
        <taxon>Pedaliaceae</taxon>
        <taxon>Sesamum</taxon>
    </lineage>
</organism>
<sequence>MVTAATCSSGGDRTTGGEQRRRSERLRWELNRVTVKNKYPLRKINDLFDQLNGAKVFSKIDLRTKIVEATTPPHIPSRCDLHSEIHGELEKPTRVIWVMGRSGILLYLRNVVQVKQVEPWVFLLCVATSQGNFLGGI</sequence>
<dbReference type="EMBL" id="JACGWL010000014">
    <property type="protein sequence ID" value="KAK4387912.1"/>
    <property type="molecule type" value="Genomic_DNA"/>
</dbReference>
<dbReference type="Proteomes" id="UP001289374">
    <property type="component" value="Unassembled WGS sequence"/>
</dbReference>
<gene>
    <name evidence="2" type="ORF">Sango_2397800</name>
</gene>
<name>A0AAE1W717_9LAMI</name>